<dbReference type="EMBL" id="MUGV01000005">
    <property type="protein sequence ID" value="OXA81883.1"/>
    <property type="molecule type" value="Genomic_DNA"/>
</dbReference>
<reference evidence="5 6" key="1">
    <citation type="submission" date="2016-11" db="EMBL/GenBank/DDBJ databases">
        <title>Whole genomes of Flavobacteriaceae.</title>
        <authorList>
            <person name="Stine C."/>
            <person name="Li C."/>
            <person name="Tadesse D."/>
        </authorList>
    </citation>
    <scope>NUCLEOTIDE SEQUENCE [LARGE SCALE GENOMIC DNA]</scope>
    <source>
        <strain evidence="5 6">DSM 15937</strain>
    </source>
</reference>
<dbReference type="InterPro" id="IPR051012">
    <property type="entry name" value="CellSynth/LPSAsmb/PSIAsmb"/>
</dbReference>
<dbReference type="InterPro" id="IPR019734">
    <property type="entry name" value="TPR_rpt"/>
</dbReference>
<sequence>MKKTILAFIVFACFPSIYAQAVEEKIAVKTCECLQKKSGVITEDIFRDCLTSTMSETILTDNDQKVRESINTVDGIKSMIQKVSDAVIKKCPKLLPQEPEDKTTIFYADSKNEKAQNSYVIAKDFMKASNYKMAIESLQLSLKEDPNFVLALDDIAVCYRQLNDFDNAIKYYKKSLAIFPEGDLALMNIGVIYSLKSDSKTAIDYYEKLIKYQPNNAEGYFGAGKNYFILNDEEKALDNIFMAHVIYTNEKSEYVKDSEQLLGAIYQKMKSENKEDVFKKIAAKNNVKIE</sequence>
<protein>
    <recommendedName>
        <fullName evidence="7">Tetratricopeptide repeat-containing protein</fullName>
    </recommendedName>
</protein>
<dbReference type="RefSeq" id="WP_074660225.1">
    <property type="nucleotide sequence ID" value="NZ_MUGV01000005.1"/>
</dbReference>
<dbReference type="Pfam" id="PF13424">
    <property type="entry name" value="TPR_12"/>
    <property type="match status" value="1"/>
</dbReference>
<evidence type="ECO:0000256" key="1">
    <source>
        <dbReference type="ARBA" id="ARBA00022737"/>
    </source>
</evidence>
<organism evidence="5 6">
    <name type="scientific">Flavobacterium frigidimaris</name>
    <dbReference type="NCBI Taxonomy" id="262320"/>
    <lineage>
        <taxon>Bacteria</taxon>
        <taxon>Pseudomonadati</taxon>
        <taxon>Bacteroidota</taxon>
        <taxon>Flavobacteriia</taxon>
        <taxon>Flavobacteriales</taxon>
        <taxon>Flavobacteriaceae</taxon>
        <taxon>Flavobacterium</taxon>
    </lineage>
</organism>
<feature type="repeat" description="TPR" evidence="3">
    <location>
        <begin position="183"/>
        <end position="216"/>
    </location>
</feature>
<feature type="signal peptide" evidence="4">
    <location>
        <begin position="1"/>
        <end position="21"/>
    </location>
</feature>
<comment type="caution">
    <text evidence="5">The sequence shown here is derived from an EMBL/GenBank/DDBJ whole genome shotgun (WGS) entry which is preliminary data.</text>
</comment>
<evidence type="ECO:0000256" key="3">
    <source>
        <dbReference type="PROSITE-ProRule" id="PRU00339"/>
    </source>
</evidence>
<keyword evidence="1" id="KW-0677">Repeat</keyword>
<evidence type="ECO:0000313" key="6">
    <source>
        <dbReference type="Proteomes" id="UP000198382"/>
    </source>
</evidence>
<evidence type="ECO:0000256" key="2">
    <source>
        <dbReference type="ARBA" id="ARBA00022803"/>
    </source>
</evidence>
<dbReference type="PANTHER" id="PTHR45586:SF1">
    <property type="entry name" value="LIPOPOLYSACCHARIDE ASSEMBLY PROTEIN B"/>
    <property type="match status" value="1"/>
</dbReference>
<feature type="chain" id="PRO_5045775971" description="Tetratricopeptide repeat-containing protein" evidence="4">
    <location>
        <begin position="22"/>
        <end position="290"/>
    </location>
</feature>
<accession>A0ABX4BVP2</accession>
<keyword evidence="2 3" id="KW-0802">TPR repeat</keyword>
<dbReference type="SMART" id="SM00028">
    <property type="entry name" value="TPR"/>
    <property type="match status" value="4"/>
</dbReference>
<dbReference type="PROSITE" id="PS50005">
    <property type="entry name" value="TPR"/>
    <property type="match status" value="2"/>
</dbReference>
<gene>
    <name evidence="5" type="ORF">B0A65_02295</name>
</gene>
<dbReference type="Gene3D" id="1.25.40.10">
    <property type="entry name" value="Tetratricopeptide repeat domain"/>
    <property type="match status" value="1"/>
</dbReference>
<keyword evidence="6" id="KW-1185">Reference proteome</keyword>
<evidence type="ECO:0000256" key="4">
    <source>
        <dbReference type="SAM" id="SignalP"/>
    </source>
</evidence>
<dbReference type="SUPFAM" id="SSF48452">
    <property type="entry name" value="TPR-like"/>
    <property type="match status" value="1"/>
</dbReference>
<dbReference type="PANTHER" id="PTHR45586">
    <property type="entry name" value="TPR REPEAT-CONTAINING PROTEIN PA4667"/>
    <property type="match status" value="1"/>
</dbReference>
<feature type="repeat" description="TPR" evidence="3">
    <location>
        <begin position="149"/>
        <end position="182"/>
    </location>
</feature>
<dbReference type="Proteomes" id="UP000198382">
    <property type="component" value="Unassembled WGS sequence"/>
</dbReference>
<evidence type="ECO:0008006" key="7">
    <source>
        <dbReference type="Google" id="ProtNLM"/>
    </source>
</evidence>
<proteinExistence type="predicted"/>
<name>A0ABX4BVP2_FLAFR</name>
<dbReference type="InterPro" id="IPR011990">
    <property type="entry name" value="TPR-like_helical_dom_sf"/>
</dbReference>
<keyword evidence="4" id="KW-0732">Signal</keyword>
<evidence type="ECO:0000313" key="5">
    <source>
        <dbReference type="EMBL" id="OXA81883.1"/>
    </source>
</evidence>